<dbReference type="Gene3D" id="3.40.50.150">
    <property type="entry name" value="Vaccinia Virus protein VP39"/>
    <property type="match status" value="1"/>
</dbReference>
<dbReference type="InterPro" id="IPR052514">
    <property type="entry name" value="SAM-dependent_MTase"/>
</dbReference>
<evidence type="ECO:0000313" key="3">
    <source>
        <dbReference type="Proteomes" id="UP000715781"/>
    </source>
</evidence>
<dbReference type="Proteomes" id="UP000715781">
    <property type="component" value="Unassembled WGS sequence"/>
</dbReference>
<sequence>MLNLYRMSSISKYKKVHEFMRYITENILKLYSLLGGIDLGPHPYLQFALEIIFGNYEKEYCDLLPQFLKEGDLVLDVGANIGYFSLKFSKYIGENGYVIAFEPNPETFSILQKNTKNRKNVECLNLGLSEENDSLNLFVANNNINTASFLSEYPAEHLLEHEKSVADIKKYKVDLVNGTSFLHKRKINSINFLKIDVEGWEINVLKGLDAVIKSSPGLVIFIELNMLSQEMSGYKPDDLFKYIIGLGFQIFYLNDNLVLDQLTESNFTKLKDKLGLRGFTTLICQKNRVIDAQRSYSSYTHI</sequence>
<comment type="caution">
    <text evidence="2">The sequence shown here is derived from an EMBL/GenBank/DDBJ whole genome shotgun (WGS) entry which is preliminary data.</text>
</comment>
<reference evidence="2" key="2">
    <citation type="journal article" date="2022" name="Microbiol. Resour. Announc.">
        <title>Metagenome Sequencing to Explore Phylogenomics of Terrestrial Cyanobacteria.</title>
        <authorList>
            <person name="Ward R.D."/>
            <person name="Stajich J.E."/>
            <person name="Johansen J.R."/>
            <person name="Huntemann M."/>
            <person name="Clum A."/>
            <person name="Foster B."/>
            <person name="Foster B."/>
            <person name="Roux S."/>
            <person name="Palaniappan K."/>
            <person name="Varghese N."/>
            <person name="Mukherjee S."/>
            <person name="Reddy T.B.K."/>
            <person name="Daum C."/>
            <person name="Copeland A."/>
            <person name="Chen I.A."/>
            <person name="Ivanova N.N."/>
            <person name="Kyrpides N.C."/>
            <person name="Shapiro N."/>
            <person name="Eloe-Fadrosh E.A."/>
            <person name="Pietrasiak N."/>
        </authorList>
    </citation>
    <scope>NUCLEOTIDE SEQUENCE</scope>
    <source>
        <strain evidence="2">JT2-VF2</strain>
    </source>
</reference>
<dbReference type="AlphaFoldDB" id="A0A951UFL5"/>
<dbReference type="GO" id="GO:0008168">
    <property type="term" value="F:methyltransferase activity"/>
    <property type="evidence" value="ECO:0007669"/>
    <property type="project" value="UniProtKB-KW"/>
</dbReference>
<dbReference type="InterPro" id="IPR006342">
    <property type="entry name" value="FkbM_mtfrase"/>
</dbReference>
<dbReference type="PANTHER" id="PTHR34203:SF15">
    <property type="entry name" value="SLL1173 PROTEIN"/>
    <property type="match status" value="1"/>
</dbReference>
<organism evidence="2 3">
    <name type="scientific">Mojavia pulchra JT2-VF2</name>
    <dbReference type="NCBI Taxonomy" id="287848"/>
    <lineage>
        <taxon>Bacteria</taxon>
        <taxon>Bacillati</taxon>
        <taxon>Cyanobacteriota</taxon>
        <taxon>Cyanophyceae</taxon>
        <taxon>Nostocales</taxon>
        <taxon>Nostocaceae</taxon>
    </lineage>
</organism>
<dbReference type="PANTHER" id="PTHR34203">
    <property type="entry name" value="METHYLTRANSFERASE, FKBM FAMILY PROTEIN"/>
    <property type="match status" value="1"/>
</dbReference>
<proteinExistence type="predicted"/>
<keyword evidence="2" id="KW-0489">Methyltransferase</keyword>
<dbReference type="InterPro" id="IPR029063">
    <property type="entry name" value="SAM-dependent_MTases_sf"/>
</dbReference>
<dbReference type="EMBL" id="JAHHHN010000004">
    <property type="protein sequence ID" value="MBW4561256.1"/>
    <property type="molecule type" value="Genomic_DNA"/>
</dbReference>
<gene>
    <name evidence="2" type="ORF">KME32_08865</name>
</gene>
<name>A0A951UFL5_9NOST</name>
<evidence type="ECO:0000259" key="1">
    <source>
        <dbReference type="Pfam" id="PF05050"/>
    </source>
</evidence>
<evidence type="ECO:0000313" key="2">
    <source>
        <dbReference type="EMBL" id="MBW4561256.1"/>
    </source>
</evidence>
<keyword evidence="2" id="KW-0808">Transferase</keyword>
<dbReference type="Pfam" id="PF05050">
    <property type="entry name" value="Methyltransf_21"/>
    <property type="match status" value="1"/>
</dbReference>
<feature type="domain" description="Methyltransferase FkbM" evidence="1">
    <location>
        <begin position="76"/>
        <end position="249"/>
    </location>
</feature>
<dbReference type="SUPFAM" id="SSF53335">
    <property type="entry name" value="S-adenosyl-L-methionine-dependent methyltransferases"/>
    <property type="match status" value="1"/>
</dbReference>
<accession>A0A951UFL5</accession>
<dbReference type="NCBIfam" id="TIGR01444">
    <property type="entry name" value="fkbM_fam"/>
    <property type="match status" value="1"/>
</dbReference>
<reference evidence="2" key="1">
    <citation type="submission" date="2021-05" db="EMBL/GenBank/DDBJ databases">
        <authorList>
            <person name="Pietrasiak N."/>
            <person name="Ward R."/>
            <person name="Stajich J.E."/>
            <person name="Kurbessoian T."/>
        </authorList>
    </citation>
    <scope>NUCLEOTIDE SEQUENCE</scope>
    <source>
        <strain evidence="2">JT2-VF2</strain>
    </source>
</reference>
<protein>
    <submittedName>
        <fullName evidence="2">FkbM family methyltransferase</fullName>
    </submittedName>
</protein>
<dbReference type="GO" id="GO:0032259">
    <property type="term" value="P:methylation"/>
    <property type="evidence" value="ECO:0007669"/>
    <property type="project" value="UniProtKB-KW"/>
</dbReference>